<reference evidence="4" key="1">
    <citation type="journal article" date="2019" name="Int. J. Syst. Evol. Microbiol.">
        <title>The Global Catalogue of Microorganisms (GCM) 10K type strain sequencing project: providing services to taxonomists for standard genome sequencing and annotation.</title>
        <authorList>
            <consortium name="The Broad Institute Genomics Platform"/>
            <consortium name="The Broad Institute Genome Sequencing Center for Infectious Disease"/>
            <person name="Wu L."/>
            <person name="Ma J."/>
        </authorList>
    </citation>
    <scope>NUCLEOTIDE SEQUENCE [LARGE SCALE GENOMIC DNA]</scope>
    <source>
        <strain evidence="4">CGMCC 1.15809</strain>
    </source>
</reference>
<dbReference type="Pfam" id="PF12730">
    <property type="entry name" value="ABC2_membrane_4"/>
    <property type="match status" value="1"/>
</dbReference>
<evidence type="ECO:0000256" key="2">
    <source>
        <dbReference type="SAM" id="Phobius"/>
    </source>
</evidence>
<feature type="compositionally biased region" description="Pro residues" evidence="1">
    <location>
        <begin position="7"/>
        <end position="19"/>
    </location>
</feature>
<sequence length="303" mass="31277">MTATTPDPAPRPHPAPVAGPPESAAAPGYRAHRTLPLRVEALRQLRRRRTLVIGAGLALLPFVLVVAFAIGGTPGRRANGRITLMETATASGGNFTATVLFVSAGFLLVVPVALFCGDTVASEASWSSLRYLLAAPVPRARLLLSKLTVGLLFSAAAMVLLPLVALGVGTAAYGWGPLALPTGGALPADEAVGRLAVVVVYLFVSQLVTAALAFWLSTVTDAPLGAVGGAVGLTIIGNVLDQVTALGGWRDALPAHWQFAWADALQPTMEWSGMLQGSAVSVAYALVLVALAFRGFARKDVVS</sequence>
<evidence type="ECO:0000313" key="3">
    <source>
        <dbReference type="EMBL" id="MFC5894917.1"/>
    </source>
</evidence>
<comment type="caution">
    <text evidence="3">The sequence shown here is derived from an EMBL/GenBank/DDBJ whole genome shotgun (WGS) entry which is preliminary data.</text>
</comment>
<keyword evidence="2" id="KW-0472">Membrane</keyword>
<keyword evidence="4" id="KW-1185">Reference proteome</keyword>
<dbReference type="Proteomes" id="UP001596241">
    <property type="component" value="Unassembled WGS sequence"/>
</dbReference>
<proteinExistence type="predicted"/>
<accession>A0ABW1FKB9</accession>
<feature type="transmembrane region" description="Helical" evidence="2">
    <location>
        <begin position="195"/>
        <end position="215"/>
    </location>
</feature>
<evidence type="ECO:0000313" key="4">
    <source>
        <dbReference type="Proteomes" id="UP001596241"/>
    </source>
</evidence>
<keyword evidence="2" id="KW-0812">Transmembrane</keyword>
<name>A0ABW1FKB9_9ACTN</name>
<dbReference type="PANTHER" id="PTHR37305:SF1">
    <property type="entry name" value="MEMBRANE PROTEIN"/>
    <property type="match status" value="1"/>
</dbReference>
<feature type="transmembrane region" description="Helical" evidence="2">
    <location>
        <begin position="92"/>
        <end position="116"/>
    </location>
</feature>
<evidence type="ECO:0000256" key="1">
    <source>
        <dbReference type="SAM" id="MobiDB-lite"/>
    </source>
</evidence>
<dbReference type="EMBL" id="JBHSPW010000008">
    <property type="protein sequence ID" value="MFC5894917.1"/>
    <property type="molecule type" value="Genomic_DNA"/>
</dbReference>
<feature type="transmembrane region" description="Helical" evidence="2">
    <location>
        <begin position="51"/>
        <end position="72"/>
    </location>
</feature>
<feature type="transmembrane region" description="Helical" evidence="2">
    <location>
        <begin position="275"/>
        <end position="297"/>
    </location>
</feature>
<organism evidence="3 4">
    <name type="scientific">Streptomyces ramulosus</name>
    <dbReference type="NCBI Taxonomy" id="47762"/>
    <lineage>
        <taxon>Bacteria</taxon>
        <taxon>Bacillati</taxon>
        <taxon>Actinomycetota</taxon>
        <taxon>Actinomycetes</taxon>
        <taxon>Kitasatosporales</taxon>
        <taxon>Streptomycetaceae</taxon>
        <taxon>Streptomyces</taxon>
    </lineage>
</organism>
<dbReference type="PANTHER" id="PTHR37305">
    <property type="entry name" value="INTEGRAL MEMBRANE PROTEIN-RELATED"/>
    <property type="match status" value="1"/>
</dbReference>
<gene>
    <name evidence="3" type="ORF">ACFP3M_19130</name>
</gene>
<feature type="region of interest" description="Disordered" evidence="1">
    <location>
        <begin position="1"/>
        <end position="29"/>
    </location>
</feature>
<feature type="transmembrane region" description="Helical" evidence="2">
    <location>
        <begin position="149"/>
        <end position="175"/>
    </location>
</feature>
<dbReference type="RefSeq" id="WP_345084384.1">
    <property type="nucleotide sequence ID" value="NZ_BAAAWG010000007.1"/>
</dbReference>
<feature type="transmembrane region" description="Helical" evidence="2">
    <location>
        <begin position="222"/>
        <end position="240"/>
    </location>
</feature>
<keyword evidence="2" id="KW-1133">Transmembrane helix</keyword>
<protein>
    <submittedName>
        <fullName evidence="3">ABC transporter permease</fullName>
    </submittedName>
</protein>